<gene>
    <name evidence="2" type="ORF">AZE42_11923</name>
</gene>
<feature type="region of interest" description="Disordered" evidence="1">
    <location>
        <begin position="30"/>
        <end position="58"/>
    </location>
</feature>
<evidence type="ECO:0000256" key="1">
    <source>
        <dbReference type="SAM" id="MobiDB-lite"/>
    </source>
</evidence>
<sequence length="58" mass="6910">MLSTHQNTGKSMIPDVRLHSSLPYCWAHQKTTHHSTHPTRIHSRISLRMPPRRRMERL</sequence>
<evidence type="ECO:0000313" key="2">
    <source>
        <dbReference type="EMBL" id="OJA07751.1"/>
    </source>
</evidence>
<dbReference type="AlphaFoldDB" id="A0A1J8PGN7"/>
<evidence type="ECO:0000313" key="3">
    <source>
        <dbReference type="Proteomes" id="UP000183567"/>
    </source>
</evidence>
<proteinExistence type="predicted"/>
<accession>A0A1J8PGN7</accession>
<protein>
    <submittedName>
        <fullName evidence="2">Uncharacterized protein</fullName>
    </submittedName>
</protein>
<name>A0A1J8PGN7_9AGAM</name>
<keyword evidence="3" id="KW-1185">Reference proteome</keyword>
<feature type="non-terminal residue" evidence="2">
    <location>
        <position position="58"/>
    </location>
</feature>
<reference evidence="2 3" key="1">
    <citation type="submission" date="2016-03" db="EMBL/GenBank/DDBJ databases">
        <title>Comparative genomics of the ectomycorrhizal sister species Rhizopogon vinicolor and Rhizopogon vesiculosus (Basidiomycota: Boletales) reveals a divergence of the mating type B locus.</title>
        <authorList>
            <person name="Mujic A.B."/>
            <person name="Kuo A."/>
            <person name="Tritt A."/>
            <person name="Lipzen A."/>
            <person name="Chen C."/>
            <person name="Johnson J."/>
            <person name="Sharma A."/>
            <person name="Barry K."/>
            <person name="Grigoriev I.V."/>
            <person name="Spatafora J.W."/>
        </authorList>
    </citation>
    <scope>NUCLEOTIDE SEQUENCE [LARGE SCALE GENOMIC DNA]</scope>
    <source>
        <strain evidence="2 3">AM-OR11-056</strain>
    </source>
</reference>
<organism evidence="2 3">
    <name type="scientific">Rhizopogon vesiculosus</name>
    <dbReference type="NCBI Taxonomy" id="180088"/>
    <lineage>
        <taxon>Eukaryota</taxon>
        <taxon>Fungi</taxon>
        <taxon>Dikarya</taxon>
        <taxon>Basidiomycota</taxon>
        <taxon>Agaricomycotina</taxon>
        <taxon>Agaricomycetes</taxon>
        <taxon>Agaricomycetidae</taxon>
        <taxon>Boletales</taxon>
        <taxon>Suillineae</taxon>
        <taxon>Rhizopogonaceae</taxon>
        <taxon>Rhizopogon</taxon>
    </lineage>
</organism>
<dbReference type="Proteomes" id="UP000183567">
    <property type="component" value="Unassembled WGS sequence"/>
</dbReference>
<dbReference type="EMBL" id="LVVM01006559">
    <property type="protein sequence ID" value="OJA07751.1"/>
    <property type="molecule type" value="Genomic_DNA"/>
</dbReference>
<comment type="caution">
    <text evidence="2">The sequence shown here is derived from an EMBL/GenBank/DDBJ whole genome shotgun (WGS) entry which is preliminary data.</text>
</comment>